<dbReference type="AlphaFoldDB" id="A0A935MTN9"/>
<accession>A0A935MTN9</accession>
<reference evidence="1 2" key="1">
    <citation type="submission" date="2020-10" db="EMBL/GenBank/DDBJ databases">
        <title>Connecting structure to function with the recovery of over 1000 high-quality activated sludge metagenome-assembled genomes encoding full-length rRNA genes using long-read sequencing.</title>
        <authorList>
            <person name="Singleton C.M."/>
            <person name="Petriglieri F."/>
            <person name="Kristensen J.M."/>
            <person name="Kirkegaard R.H."/>
            <person name="Michaelsen T.Y."/>
            <person name="Andersen M.H."/>
            <person name="Karst S.M."/>
            <person name="Dueholm M.S."/>
            <person name="Nielsen P.H."/>
            <person name="Albertsen M."/>
        </authorList>
    </citation>
    <scope>NUCLEOTIDE SEQUENCE [LARGE SCALE GENOMIC DNA]</scope>
    <source>
        <strain evidence="1">EsbW_18-Q3-R4-48_BATAC.463</strain>
    </source>
</reference>
<evidence type="ECO:0000313" key="1">
    <source>
        <dbReference type="EMBL" id="MBK7415864.1"/>
    </source>
</evidence>
<dbReference type="EMBL" id="JADJMS010000026">
    <property type="protein sequence ID" value="MBK7415864.1"/>
    <property type="molecule type" value="Genomic_DNA"/>
</dbReference>
<dbReference type="Proteomes" id="UP000739411">
    <property type="component" value="Unassembled WGS sequence"/>
</dbReference>
<comment type="caution">
    <text evidence="1">The sequence shown here is derived from an EMBL/GenBank/DDBJ whole genome shotgun (WGS) entry which is preliminary data.</text>
</comment>
<sequence length="101" mass="11904">MLQNIDVLPDGTDAFFWSDFAEFRALIHPDKCFSRGDMKRLADQNAVFDRVIDAEDRWRSLIDFCGIRCHEFKDDYPFEISPDRDTLLLRASDTPARRLYL</sequence>
<protein>
    <submittedName>
        <fullName evidence="1">Uncharacterized protein</fullName>
    </submittedName>
</protein>
<evidence type="ECO:0000313" key="2">
    <source>
        <dbReference type="Proteomes" id="UP000739411"/>
    </source>
</evidence>
<proteinExistence type="predicted"/>
<gene>
    <name evidence="1" type="ORF">IPJ38_12850</name>
</gene>
<organism evidence="1 2">
    <name type="scientific">Candidatus Dechloromonas phosphorivorans</name>
    <dbReference type="NCBI Taxonomy" id="2899244"/>
    <lineage>
        <taxon>Bacteria</taxon>
        <taxon>Pseudomonadati</taxon>
        <taxon>Pseudomonadota</taxon>
        <taxon>Betaproteobacteria</taxon>
        <taxon>Rhodocyclales</taxon>
        <taxon>Azonexaceae</taxon>
        <taxon>Dechloromonas</taxon>
    </lineage>
</organism>
<name>A0A935MTN9_9RHOO</name>